<dbReference type="PANTHER" id="PTHR30385:SF4">
    <property type="entry name" value="RNA POLYMERASE SIGMA-E FACTOR"/>
    <property type="match status" value="1"/>
</dbReference>
<dbReference type="Gene3D" id="1.20.120.1810">
    <property type="match status" value="1"/>
</dbReference>
<dbReference type="InterPro" id="IPR013325">
    <property type="entry name" value="RNA_pol_sigma_r2"/>
</dbReference>
<dbReference type="PRINTS" id="PR00046">
    <property type="entry name" value="SIGMA70FCT"/>
</dbReference>
<keyword evidence="3" id="KW-0238">DNA-binding</keyword>
<dbReference type="GO" id="GO:0006352">
    <property type="term" value="P:DNA-templated transcription initiation"/>
    <property type="evidence" value="ECO:0007669"/>
    <property type="project" value="InterPro"/>
</dbReference>
<name>A0A1H0NP32_9ACTN</name>
<keyword evidence="4" id="KW-0804">Transcription</keyword>
<keyword evidence="1" id="KW-0805">Transcription regulation</keyword>
<feature type="region of interest" description="Disordered" evidence="5">
    <location>
        <begin position="1"/>
        <end position="29"/>
    </location>
</feature>
<organism evidence="7 8">
    <name type="scientific">Actinacidiphila guanduensis</name>
    <dbReference type="NCBI Taxonomy" id="310781"/>
    <lineage>
        <taxon>Bacteria</taxon>
        <taxon>Bacillati</taxon>
        <taxon>Actinomycetota</taxon>
        <taxon>Actinomycetes</taxon>
        <taxon>Kitasatosporales</taxon>
        <taxon>Streptomycetaceae</taxon>
        <taxon>Actinacidiphila</taxon>
    </lineage>
</organism>
<sequence length="293" mass="32958">MSEHCVPTLETPPRGTPDPLPRVRDAGEVAPEDARTLSRTFLRRLGELEEGTAEYQYVRNTLIEMNQSLVRFAARRFRHRGPEEAEDIFQTGVIGLIKAIDRFDLARGTEFTTFALPYIRGEIKRHLRDTTWAVHVPRRLQELRVELAKAKERLEARQGREPTAAELAAEMGVEVAEAVEAMSASNGYTAASLDAQPAESPGGDTDGPGPDTRRYARALSTEDRELELFENCRALAPLLARLEPQEKLLLRLRFGEERTQQQIGDELGCSQMHISRRLSALCTRLRAELLAEE</sequence>
<dbReference type="InterPro" id="IPR007630">
    <property type="entry name" value="RNA_pol_sigma70_r4"/>
</dbReference>
<dbReference type="SUPFAM" id="SSF88946">
    <property type="entry name" value="Sigma2 domain of RNA polymerase sigma factors"/>
    <property type="match status" value="1"/>
</dbReference>
<dbReference type="NCBIfam" id="TIGR02980">
    <property type="entry name" value="SigBFG"/>
    <property type="match status" value="1"/>
</dbReference>
<evidence type="ECO:0000256" key="3">
    <source>
        <dbReference type="ARBA" id="ARBA00023125"/>
    </source>
</evidence>
<dbReference type="RefSeq" id="WP_093787321.1">
    <property type="nucleotide sequence ID" value="NZ_FNIE01000014.1"/>
</dbReference>
<feature type="domain" description="RNA polymerase sigma-70" evidence="6">
    <location>
        <begin position="87"/>
        <end position="100"/>
    </location>
</feature>
<gene>
    <name evidence="7" type="ORF">SAMN05216259_114134</name>
</gene>
<evidence type="ECO:0000256" key="5">
    <source>
        <dbReference type="SAM" id="MobiDB-lite"/>
    </source>
</evidence>
<dbReference type="STRING" id="310781.SAMN05216259_114134"/>
<accession>A0A1H0NP32</accession>
<dbReference type="EMBL" id="FNIE01000014">
    <property type="protein sequence ID" value="SDO94429.1"/>
    <property type="molecule type" value="Genomic_DNA"/>
</dbReference>
<evidence type="ECO:0000256" key="2">
    <source>
        <dbReference type="ARBA" id="ARBA00023082"/>
    </source>
</evidence>
<dbReference type="InterPro" id="IPR000943">
    <property type="entry name" value="RNA_pol_sigma70"/>
</dbReference>
<feature type="region of interest" description="Disordered" evidence="5">
    <location>
        <begin position="193"/>
        <end position="214"/>
    </location>
</feature>
<evidence type="ECO:0000256" key="4">
    <source>
        <dbReference type="ARBA" id="ARBA00023163"/>
    </source>
</evidence>
<dbReference type="PROSITE" id="PS00715">
    <property type="entry name" value="SIGMA70_1"/>
    <property type="match status" value="1"/>
</dbReference>
<dbReference type="SUPFAM" id="SSF88659">
    <property type="entry name" value="Sigma3 and sigma4 domains of RNA polymerase sigma factors"/>
    <property type="match status" value="2"/>
</dbReference>
<dbReference type="InterPro" id="IPR013324">
    <property type="entry name" value="RNA_pol_sigma_r3/r4-like"/>
</dbReference>
<dbReference type="InterPro" id="IPR014284">
    <property type="entry name" value="RNA_pol_sigma-70_dom"/>
</dbReference>
<dbReference type="InterPro" id="IPR014322">
    <property type="entry name" value="RNA_pol_sigma-B/F/G"/>
</dbReference>
<dbReference type="GO" id="GO:0016987">
    <property type="term" value="F:sigma factor activity"/>
    <property type="evidence" value="ECO:0007669"/>
    <property type="project" value="UniProtKB-KW"/>
</dbReference>
<dbReference type="AlphaFoldDB" id="A0A1H0NP32"/>
<dbReference type="NCBIfam" id="TIGR02937">
    <property type="entry name" value="sigma70-ECF"/>
    <property type="match status" value="1"/>
</dbReference>
<evidence type="ECO:0000313" key="8">
    <source>
        <dbReference type="Proteomes" id="UP000199341"/>
    </source>
</evidence>
<dbReference type="Pfam" id="PF04545">
    <property type="entry name" value="Sigma70_r4"/>
    <property type="match status" value="1"/>
</dbReference>
<dbReference type="Proteomes" id="UP000199341">
    <property type="component" value="Unassembled WGS sequence"/>
</dbReference>
<protein>
    <submittedName>
        <fullName evidence="7">RNA polymerase sigma-B factor</fullName>
    </submittedName>
</protein>
<evidence type="ECO:0000256" key="1">
    <source>
        <dbReference type="ARBA" id="ARBA00023015"/>
    </source>
</evidence>
<reference evidence="7 8" key="1">
    <citation type="submission" date="2016-10" db="EMBL/GenBank/DDBJ databases">
        <authorList>
            <person name="de Groot N.N."/>
        </authorList>
    </citation>
    <scope>NUCLEOTIDE SEQUENCE [LARGE SCALE GENOMIC DNA]</scope>
    <source>
        <strain evidence="7 8">CGMCC 4.2022</strain>
    </source>
</reference>
<keyword evidence="8" id="KW-1185">Reference proteome</keyword>
<dbReference type="Gene3D" id="1.20.140.160">
    <property type="match status" value="1"/>
</dbReference>
<dbReference type="Pfam" id="PF04542">
    <property type="entry name" value="Sigma70_r2"/>
    <property type="match status" value="1"/>
</dbReference>
<dbReference type="CDD" id="cd06171">
    <property type="entry name" value="Sigma70_r4"/>
    <property type="match status" value="1"/>
</dbReference>
<dbReference type="PANTHER" id="PTHR30385">
    <property type="entry name" value="SIGMA FACTOR F FLAGELLAR"/>
    <property type="match status" value="1"/>
</dbReference>
<evidence type="ECO:0000313" key="7">
    <source>
        <dbReference type="EMBL" id="SDO94429.1"/>
    </source>
</evidence>
<keyword evidence="2" id="KW-0731">Sigma factor</keyword>
<evidence type="ECO:0000259" key="6">
    <source>
        <dbReference type="PROSITE" id="PS00715"/>
    </source>
</evidence>
<dbReference type="InterPro" id="IPR007624">
    <property type="entry name" value="RNA_pol_sigma70_r3"/>
</dbReference>
<proteinExistence type="predicted"/>
<dbReference type="GO" id="GO:0003677">
    <property type="term" value="F:DNA binding"/>
    <property type="evidence" value="ECO:0007669"/>
    <property type="project" value="UniProtKB-KW"/>
</dbReference>
<feature type="compositionally biased region" description="Low complexity" evidence="5">
    <location>
        <begin position="201"/>
        <end position="210"/>
    </location>
</feature>
<dbReference type="OrthoDB" id="9804285at2"/>
<dbReference type="Pfam" id="PF04539">
    <property type="entry name" value="Sigma70_r3"/>
    <property type="match status" value="1"/>
</dbReference>
<dbReference type="InterPro" id="IPR007627">
    <property type="entry name" value="RNA_pol_sigma70_r2"/>
</dbReference>